<organism evidence="5 6">
    <name type="scientific">Natronincola peptidivorans</name>
    <dbReference type="NCBI Taxonomy" id="426128"/>
    <lineage>
        <taxon>Bacteria</taxon>
        <taxon>Bacillati</taxon>
        <taxon>Bacillota</taxon>
        <taxon>Clostridia</taxon>
        <taxon>Peptostreptococcales</taxon>
        <taxon>Natronincolaceae</taxon>
        <taxon>Natronincola</taxon>
    </lineage>
</organism>
<dbReference type="InterPro" id="IPR008567">
    <property type="entry name" value="BKACE"/>
</dbReference>
<evidence type="ECO:0000256" key="3">
    <source>
        <dbReference type="ARBA" id="ARBA00022723"/>
    </source>
</evidence>
<keyword evidence="3" id="KW-0479">Metal-binding</keyword>
<reference evidence="5 6" key="1">
    <citation type="submission" date="2016-10" db="EMBL/GenBank/DDBJ databases">
        <authorList>
            <person name="de Groot N.N."/>
        </authorList>
    </citation>
    <scope>NUCLEOTIDE SEQUENCE [LARGE SCALE GENOMIC DNA]</scope>
    <source>
        <strain evidence="5 6">DSM 18979</strain>
    </source>
</reference>
<dbReference type="OrthoDB" id="63399at2"/>
<dbReference type="GO" id="GO:0043720">
    <property type="term" value="F:3-keto-5-aminohexanoate cleavage activity"/>
    <property type="evidence" value="ECO:0007669"/>
    <property type="project" value="InterPro"/>
</dbReference>
<keyword evidence="6" id="KW-1185">Reference proteome</keyword>
<comment type="cofactor">
    <cofactor evidence="1">
        <name>Zn(2+)</name>
        <dbReference type="ChEBI" id="CHEBI:29105"/>
    </cofactor>
</comment>
<accession>A0A1H9ZK73</accession>
<evidence type="ECO:0000256" key="4">
    <source>
        <dbReference type="ARBA" id="ARBA00022833"/>
    </source>
</evidence>
<dbReference type="Proteomes" id="UP000199568">
    <property type="component" value="Unassembled WGS sequence"/>
</dbReference>
<keyword evidence="2" id="KW-0808">Transferase</keyword>
<dbReference type="EMBL" id="FOHU01000002">
    <property type="protein sequence ID" value="SES82107.1"/>
    <property type="molecule type" value="Genomic_DNA"/>
</dbReference>
<proteinExistence type="predicted"/>
<dbReference type="STRING" id="426128.SAMN05660297_00600"/>
<dbReference type="InterPro" id="IPR013785">
    <property type="entry name" value="Aldolase_TIM"/>
</dbReference>
<dbReference type="AlphaFoldDB" id="A0A1H9ZK73"/>
<protein>
    <submittedName>
        <fullName evidence="5">3-keto-5-aminohexanoate cleavage enzyme</fullName>
    </submittedName>
</protein>
<dbReference type="Gene3D" id="3.20.20.70">
    <property type="entry name" value="Aldolase class I"/>
    <property type="match status" value="1"/>
</dbReference>
<evidence type="ECO:0000256" key="2">
    <source>
        <dbReference type="ARBA" id="ARBA00022679"/>
    </source>
</evidence>
<evidence type="ECO:0000313" key="6">
    <source>
        <dbReference type="Proteomes" id="UP000199568"/>
    </source>
</evidence>
<dbReference type="RefSeq" id="WP_090439122.1">
    <property type="nucleotide sequence ID" value="NZ_FOHU01000002.1"/>
</dbReference>
<evidence type="ECO:0000313" key="5">
    <source>
        <dbReference type="EMBL" id="SES82107.1"/>
    </source>
</evidence>
<name>A0A1H9ZK73_9FIRM</name>
<evidence type="ECO:0000256" key="1">
    <source>
        <dbReference type="ARBA" id="ARBA00001947"/>
    </source>
</evidence>
<gene>
    <name evidence="5" type="ORF">SAMN05660297_00600</name>
</gene>
<dbReference type="PANTHER" id="PTHR37418">
    <property type="entry name" value="3-KETO-5-AMINOHEXANOATE CLEAVAGE ENZYME-RELATED"/>
    <property type="match status" value="1"/>
</dbReference>
<dbReference type="PANTHER" id="PTHR37418:SF2">
    <property type="entry name" value="3-KETO-5-AMINOHEXANOATE CLEAVAGE ENZYME"/>
    <property type="match status" value="1"/>
</dbReference>
<keyword evidence="4" id="KW-0862">Zinc</keyword>
<dbReference type="GO" id="GO:0046872">
    <property type="term" value="F:metal ion binding"/>
    <property type="evidence" value="ECO:0007669"/>
    <property type="project" value="UniProtKB-KW"/>
</dbReference>
<sequence>MDKLIITAALTGAEVTKELQPNLPTTPDEIAEEAYQCYLKGASIVHIHARDKERQPTQSFDIYKEIKEKIEAKCDIIFQPSTGGAVWHGPDERLQPVDLKPEMATLSCGTCNFGPDVFMNSEEYMEKFASKMKELGVKPEMEIFERGMIENAKKLAKKGLVETPMHFDFVLGVPGACPGTPEDLLHMMRAIPEGSTWTVAGVGRHELPLATMAIILGGHVRVGFEDNIFYSKGELAKSNGQLVERIVRIAKELGREVATPQEARKILGIGRG</sequence>
<dbReference type="Pfam" id="PF05853">
    <property type="entry name" value="BKACE"/>
    <property type="match status" value="1"/>
</dbReference>